<feature type="region of interest" description="Disordered" evidence="1">
    <location>
        <begin position="19"/>
        <end position="39"/>
    </location>
</feature>
<organism evidence="2 3">
    <name type="scientific">Variovorax beijingensis</name>
    <dbReference type="NCBI Taxonomy" id="2496117"/>
    <lineage>
        <taxon>Bacteria</taxon>
        <taxon>Pseudomonadati</taxon>
        <taxon>Pseudomonadota</taxon>
        <taxon>Betaproteobacteria</taxon>
        <taxon>Burkholderiales</taxon>
        <taxon>Comamonadaceae</taxon>
        <taxon>Variovorax</taxon>
    </lineage>
</organism>
<evidence type="ECO:0000313" key="3">
    <source>
        <dbReference type="Proteomes" id="UP000271137"/>
    </source>
</evidence>
<evidence type="ECO:0000313" key="2">
    <source>
        <dbReference type="EMBL" id="RSZ23972.1"/>
    </source>
</evidence>
<name>A0ABX9ZWE7_9BURK</name>
<keyword evidence="3" id="KW-1185">Reference proteome</keyword>
<reference evidence="2 3" key="1">
    <citation type="submission" date="2018-12" db="EMBL/GenBank/DDBJ databases">
        <title>The genome sequences of strain 502.</title>
        <authorList>
            <person name="Gao J."/>
            <person name="Sun J."/>
        </authorList>
    </citation>
    <scope>NUCLEOTIDE SEQUENCE [LARGE SCALE GENOMIC DNA]</scope>
    <source>
        <strain evidence="2 3">502</strain>
    </source>
</reference>
<gene>
    <name evidence="2" type="ORF">EJO66_32340</name>
</gene>
<accession>A0ABX9ZWE7</accession>
<dbReference type="Proteomes" id="UP000271137">
    <property type="component" value="Unassembled WGS sequence"/>
</dbReference>
<evidence type="ECO:0000256" key="1">
    <source>
        <dbReference type="SAM" id="MobiDB-lite"/>
    </source>
</evidence>
<dbReference type="EMBL" id="RXFQ01000059">
    <property type="protein sequence ID" value="RSZ23972.1"/>
    <property type="molecule type" value="Genomic_DNA"/>
</dbReference>
<sequence length="210" mass="23584">MSSIAQLIRTPICGPSKKRLMASPTHAIPPSDKVVETTADRDSPVCCRVEFEPSDEKSLRRLTEFFDFVKAAKDSDEPADESQLLGYLSDGERSYFSNLTPEEVAEWNEYWFSTPLPKRHSPEMPTPQWDFASMLDAIWNGDYDLIAIQPRAARYVLEFNPHGYPYGGTGSLVALVECFGHQVVGVDDGTGYEKYVPRTNIWKPSAGRDV</sequence>
<protein>
    <submittedName>
        <fullName evidence="2">Uncharacterized protein</fullName>
    </submittedName>
</protein>
<comment type="caution">
    <text evidence="2">The sequence shown here is derived from an EMBL/GenBank/DDBJ whole genome shotgun (WGS) entry which is preliminary data.</text>
</comment>
<proteinExistence type="predicted"/>